<protein>
    <submittedName>
        <fullName evidence="2">Uncharacterized protein</fullName>
    </submittedName>
</protein>
<evidence type="ECO:0000256" key="1">
    <source>
        <dbReference type="SAM" id="Phobius"/>
    </source>
</evidence>
<evidence type="ECO:0000313" key="3">
    <source>
        <dbReference type="Proteomes" id="UP001476798"/>
    </source>
</evidence>
<keyword evidence="3" id="KW-1185">Reference proteome</keyword>
<dbReference type="EMBL" id="JAHRIO010074969">
    <property type="protein sequence ID" value="MEQ2183247.1"/>
    <property type="molecule type" value="Genomic_DNA"/>
</dbReference>
<keyword evidence="1" id="KW-1133">Transmembrane helix</keyword>
<evidence type="ECO:0000313" key="2">
    <source>
        <dbReference type="EMBL" id="MEQ2183247.1"/>
    </source>
</evidence>
<keyword evidence="1" id="KW-0812">Transmembrane</keyword>
<sequence>MPSTQTNPWLHLGNSNPRECCRYHQVPLRVWGSFGNEQTFKNNRKLFSTNQKSLQCCHQPPGSLSEHLSILSFDCLWRDIYFIFLCPFLLTDIFVQLAIMTLCDFYGRWKRRS</sequence>
<proteinExistence type="predicted"/>
<feature type="transmembrane region" description="Helical" evidence="1">
    <location>
        <begin position="80"/>
        <end position="103"/>
    </location>
</feature>
<name>A0ABV0PIT0_9TELE</name>
<keyword evidence="1" id="KW-0472">Membrane</keyword>
<reference evidence="2 3" key="1">
    <citation type="submission" date="2021-06" db="EMBL/GenBank/DDBJ databases">
        <authorList>
            <person name="Palmer J.M."/>
        </authorList>
    </citation>
    <scope>NUCLEOTIDE SEQUENCE [LARGE SCALE GENOMIC DNA]</scope>
    <source>
        <strain evidence="2 3">GA_2019</strain>
        <tissue evidence="2">Muscle</tissue>
    </source>
</reference>
<comment type="caution">
    <text evidence="2">The sequence shown here is derived from an EMBL/GenBank/DDBJ whole genome shotgun (WGS) entry which is preliminary data.</text>
</comment>
<gene>
    <name evidence="2" type="ORF">GOODEAATRI_030829</name>
</gene>
<organism evidence="2 3">
    <name type="scientific">Goodea atripinnis</name>
    <dbReference type="NCBI Taxonomy" id="208336"/>
    <lineage>
        <taxon>Eukaryota</taxon>
        <taxon>Metazoa</taxon>
        <taxon>Chordata</taxon>
        <taxon>Craniata</taxon>
        <taxon>Vertebrata</taxon>
        <taxon>Euteleostomi</taxon>
        <taxon>Actinopterygii</taxon>
        <taxon>Neopterygii</taxon>
        <taxon>Teleostei</taxon>
        <taxon>Neoteleostei</taxon>
        <taxon>Acanthomorphata</taxon>
        <taxon>Ovalentaria</taxon>
        <taxon>Atherinomorphae</taxon>
        <taxon>Cyprinodontiformes</taxon>
        <taxon>Goodeidae</taxon>
        <taxon>Goodea</taxon>
    </lineage>
</organism>
<accession>A0ABV0PIT0</accession>
<dbReference type="Proteomes" id="UP001476798">
    <property type="component" value="Unassembled WGS sequence"/>
</dbReference>